<name>A0A0F8ZDP6_9ZZZZ</name>
<dbReference type="GO" id="GO:0006004">
    <property type="term" value="P:fucose metabolic process"/>
    <property type="evidence" value="ECO:0007669"/>
    <property type="project" value="TreeGrafter"/>
</dbReference>
<evidence type="ECO:0000256" key="3">
    <source>
        <dbReference type="ARBA" id="ARBA00022729"/>
    </source>
</evidence>
<evidence type="ECO:0000256" key="2">
    <source>
        <dbReference type="ARBA" id="ARBA00012662"/>
    </source>
</evidence>
<dbReference type="AlphaFoldDB" id="A0A0F8ZDP6"/>
<comment type="similarity">
    <text evidence="1">Belongs to the glycosyl hydrolase 29 family.</text>
</comment>
<dbReference type="InterPro" id="IPR057739">
    <property type="entry name" value="Glyco_hydro_29_N"/>
</dbReference>
<sequence length="216" mass="23893">MFIHFHPGTWHGLEYDNGRTDLREINPTKLDTDQWCEVAKSWGAKQILYVAKHCGGFCWWQTDTTEYSIKNTPYKDGQGDVLREIADSCKKHGLKFGVYVYPGDPAWGAGIGTGGVTADPAKQEAYNKVLRQQLTETWTQYGEVFEAWFDGSCKVPIADLVEKHLSGAVILQSPQANIRWVGNEAGLAPYPAWNSLSSKDLKTGLSTAAHGNPDGD</sequence>
<protein>
    <recommendedName>
        <fullName evidence="2">alpha-L-fucosidase</fullName>
        <ecNumber evidence="2">3.2.1.51</ecNumber>
    </recommendedName>
</protein>
<dbReference type="SMART" id="SM00812">
    <property type="entry name" value="Alpha_L_fucos"/>
    <property type="match status" value="1"/>
</dbReference>
<proteinExistence type="inferred from homology"/>
<keyword evidence="3" id="KW-0732">Signal</keyword>
<evidence type="ECO:0000256" key="5">
    <source>
        <dbReference type="ARBA" id="ARBA00023295"/>
    </source>
</evidence>
<dbReference type="Gene3D" id="3.20.20.80">
    <property type="entry name" value="Glycosidases"/>
    <property type="match status" value="1"/>
</dbReference>
<dbReference type="GO" id="GO:0005764">
    <property type="term" value="C:lysosome"/>
    <property type="evidence" value="ECO:0007669"/>
    <property type="project" value="TreeGrafter"/>
</dbReference>
<dbReference type="InterPro" id="IPR017853">
    <property type="entry name" value="GH"/>
</dbReference>
<dbReference type="GO" id="GO:0016139">
    <property type="term" value="P:glycoside catabolic process"/>
    <property type="evidence" value="ECO:0007669"/>
    <property type="project" value="TreeGrafter"/>
</dbReference>
<dbReference type="EMBL" id="LAZR01051937">
    <property type="protein sequence ID" value="KKK84075.1"/>
    <property type="molecule type" value="Genomic_DNA"/>
</dbReference>
<evidence type="ECO:0000256" key="4">
    <source>
        <dbReference type="ARBA" id="ARBA00022801"/>
    </source>
</evidence>
<dbReference type="SUPFAM" id="SSF51445">
    <property type="entry name" value="(Trans)glycosidases"/>
    <property type="match status" value="1"/>
</dbReference>
<evidence type="ECO:0000256" key="1">
    <source>
        <dbReference type="ARBA" id="ARBA00007951"/>
    </source>
</evidence>
<keyword evidence="5" id="KW-0326">Glycosidase</keyword>
<keyword evidence="4" id="KW-0378">Hydrolase</keyword>
<accession>A0A0F8ZDP6</accession>
<dbReference type="EC" id="3.2.1.51" evidence="2"/>
<feature type="domain" description="Glycoside hydrolase family 29 N-terminal" evidence="6">
    <location>
        <begin position="24"/>
        <end position="156"/>
    </location>
</feature>
<evidence type="ECO:0000313" key="7">
    <source>
        <dbReference type="EMBL" id="KKK84075.1"/>
    </source>
</evidence>
<comment type="caution">
    <text evidence="7">The sequence shown here is derived from an EMBL/GenBank/DDBJ whole genome shotgun (WGS) entry which is preliminary data.</text>
</comment>
<evidence type="ECO:0000259" key="6">
    <source>
        <dbReference type="Pfam" id="PF01120"/>
    </source>
</evidence>
<feature type="non-terminal residue" evidence="7">
    <location>
        <position position="216"/>
    </location>
</feature>
<dbReference type="InterPro" id="IPR000933">
    <property type="entry name" value="Glyco_hydro_29"/>
</dbReference>
<dbReference type="GO" id="GO:0004560">
    <property type="term" value="F:alpha-L-fucosidase activity"/>
    <property type="evidence" value="ECO:0007669"/>
    <property type="project" value="InterPro"/>
</dbReference>
<dbReference type="Pfam" id="PF01120">
    <property type="entry name" value="Alpha_L_fucos"/>
    <property type="match status" value="1"/>
</dbReference>
<gene>
    <name evidence="7" type="ORF">LCGC14_2787010</name>
</gene>
<reference evidence="7" key="1">
    <citation type="journal article" date="2015" name="Nature">
        <title>Complex archaea that bridge the gap between prokaryotes and eukaryotes.</title>
        <authorList>
            <person name="Spang A."/>
            <person name="Saw J.H."/>
            <person name="Jorgensen S.L."/>
            <person name="Zaremba-Niedzwiedzka K."/>
            <person name="Martijn J."/>
            <person name="Lind A.E."/>
            <person name="van Eijk R."/>
            <person name="Schleper C."/>
            <person name="Guy L."/>
            <person name="Ettema T.J."/>
        </authorList>
    </citation>
    <scope>NUCLEOTIDE SEQUENCE</scope>
</reference>
<dbReference type="PANTHER" id="PTHR10030">
    <property type="entry name" value="ALPHA-L-FUCOSIDASE"/>
    <property type="match status" value="1"/>
</dbReference>
<dbReference type="PANTHER" id="PTHR10030:SF37">
    <property type="entry name" value="ALPHA-L-FUCOSIDASE-RELATED"/>
    <property type="match status" value="1"/>
</dbReference>
<organism evidence="7">
    <name type="scientific">marine sediment metagenome</name>
    <dbReference type="NCBI Taxonomy" id="412755"/>
    <lineage>
        <taxon>unclassified sequences</taxon>
        <taxon>metagenomes</taxon>
        <taxon>ecological metagenomes</taxon>
    </lineage>
</organism>